<comment type="similarity">
    <text evidence="1">Belongs to the VPS13 family.</text>
</comment>
<dbReference type="OrthoDB" id="428159at2759"/>
<feature type="repeat" description="ANK" evidence="2">
    <location>
        <begin position="228"/>
        <end position="260"/>
    </location>
</feature>
<organism evidence="4 5">
    <name type="scientific">Chrysochromulina tobinii</name>
    <dbReference type="NCBI Taxonomy" id="1460289"/>
    <lineage>
        <taxon>Eukaryota</taxon>
        <taxon>Haptista</taxon>
        <taxon>Haptophyta</taxon>
        <taxon>Prymnesiophyceae</taxon>
        <taxon>Prymnesiales</taxon>
        <taxon>Chrysochromulinaceae</taxon>
        <taxon>Chrysochromulina</taxon>
    </lineage>
</organism>
<dbReference type="PROSITE" id="PS50297">
    <property type="entry name" value="ANK_REP_REGION"/>
    <property type="match status" value="1"/>
</dbReference>
<dbReference type="InterPro" id="IPR036770">
    <property type="entry name" value="Ankyrin_rpt-contain_sf"/>
</dbReference>
<dbReference type="PANTHER" id="PTHR16166:SF93">
    <property type="entry name" value="INTERMEMBRANE LIPID TRANSFER PROTEIN VPS13"/>
    <property type="match status" value="1"/>
</dbReference>
<evidence type="ECO:0000256" key="2">
    <source>
        <dbReference type="PROSITE-ProRule" id="PRU00023"/>
    </source>
</evidence>
<comment type="caution">
    <text evidence="4">The sequence shown here is derived from an EMBL/GenBank/DDBJ whole genome shotgun (WGS) entry which is preliminary data.</text>
</comment>
<keyword evidence="5" id="KW-1185">Reference proteome</keyword>
<dbReference type="AlphaFoldDB" id="A0A0M0JMC3"/>
<dbReference type="PANTHER" id="PTHR16166">
    <property type="entry name" value="VACUOLAR PROTEIN SORTING-ASSOCIATED PROTEIN VPS13"/>
    <property type="match status" value="1"/>
</dbReference>
<protein>
    <submittedName>
        <fullName evidence="4">Vacuolar protein sorting-associated protein 13a-like protein</fullName>
    </submittedName>
</protein>
<dbReference type="EMBL" id="JWZX01002676">
    <property type="protein sequence ID" value="KOO27726.1"/>
    <property type="molecule type" value="Genomic_DNA"/>
</dbReference>
<accession>A0A0M0JMC3</accession>
<dbReference type="InterPro" id="IPR002110">
    <property type="entry name" value="Ankyrin_rpt"/>
</dbReference>
<keyword evidence="2" id="KW-0040">ANK repeat</keyword>
<evidence type="ECO:0000313" key="5">
    <source>
        <dbReference type="Proteomes" id="UP000037460"/>
    </source>
</evidence>
<dbReference type="GO" id="GO:0006623">
    <property type="term" value="P:protein targeting to vacuole"/>
    <property type="evidence" value="ECO:0007669"/>
    <property type="project" value="TreeGrafter"/>
</dbReference>
<evidence type="ECO:0000256" key="3">
    <source>
        <dbReference type="SAM" id="MobiDB-lite"/>
    </source>
</evidence>
<dbReference type="SMART" id="SM00248">
    <property type="entry name" value="ANK"/>
    <property type="match status" value="4"/>
</dbReference>
<gene>
    <name evidence="4" type="ORF">Ctob_012650</name>
</gene>
<feature type="region of interest" description="Disordered" evidence="3">
    <location>
        <begin position="520"/>
        <end position="547"/>
    </location>
</feature>
<dbReference type="Proteomes" id="UP000037460">
    <property type="component" value="Unassembled WGS sequence"/>
</dbReference>
<reference evidence="5" key="1">
    <citation type="journal article" date="2015" name="PLoS Genet.">
        <title>Genome Sequence and Transcriptome Analyses of Chrysochromulina tobin: Metabolic Tools for Enhanced Algal Fitness in the Prominent Order Prymnesiales (Haptophyceae).</title>
        <authorList>
            <person name="Hovde B.T."/>
            <person name="Deodato C.R."/>
            <person name="Hunsperger H.M."/>
            <person name="Ryken S.A."/>
            <person name="Yost W."/>
            <person name="Jha R.K."/>
            <person name="Patterson J."/>
            <person name="Monnat R.J. Jr."/>
            <person name="Barlow S.B."/>
            <person name="Starkenburg S.R."/>
            <person name="Cattolico R.A."/>
        </authorList>
    </citation>
    <scope>NUCLEOTIDE SEQUENCE</scope>
    <source>
        <strain evidence="5">CCMP291</strain>
    </source>
</reference>
<dbReference type="InterPro" id="IPR026847">
    <property type="entry name" value="VPS13"/>
</dbReference>
<dbReference type="PROSITE" id="PS50088">
    <property type="entry name" value="ANK_REPEAT"/>
    <property type="match status" value="1"/>
</dbReference>
<evidence type="ECO:0000256" key="1">
    <source>
        <dbReference type="ARBA" id="ARBA00006545"/>
    </source>
</evidence>
<feature type="compositionally biased region" description="Low complexity" evidence="3">
    <location>
        <begin position="526"/>
        <end position="547"/>
    </location>
</feature>
<feature type="non-terminal residue" evidence="4">
    <location>
        <position position="829"/>
    </location>
</feature>
<dbReference type="SUPFAM" id="SSF48403">
    <property type="entry name" value="Ankyrin repeat"/>
    <property type="match status" value="1"/>
</dbReference>
<dbReference type="GO" id="GO:0045053">
    <property type="term" value="P:protein retention in Golgi apparatus"/>
    <property type="evidence" value="ECO:0007669"/>
    <property type="project" value="TreeGrafter"/>
</dbReference>
<dbReference type="Pfam" id="PF00023">
    <property type="entry name" value="Ank"/>
    <property type="match status" value="1"/>
</dbReference>
<dbReference type="Gene3D" id="1.25.40.20">
    <property type="entry name" value="Ankyrin repeat-containing domain"/>
    <property type="match status" value="2"/>
</dbReference>
<sequence length="829" mass="86951">MRCCSARAIESNPGRHASAHHGAATPSPQVLRAGPVNQAVELLRARANPCAHDMRGHAALHIVCQMDRGSISRALLAELLAAGADVEQPTADRWRLRPLHLAARTQGMSVLRALLAFGASPLATSADGKRASAKASSQGTKAELRAYEATWEASAGPLVARPALVAAIEHGQRLMRVRELLTKRTSPNSTDRRGLGAVHVACACADATSLGMLLKASADPNRAARDGSGRLPLHFAAEAAHPRCVRLLLAARADVGAHDEAHRLPLDYCQPGDDTTRALLMRCLLDAPGAASHGGKGAPKTARAKLIGGKLAPDTAPEPARHLQPRLFSHGPVRELIFEPQSARADGFGGAGRSTADSDAPTLKLFASFQKLGVTLVDEEPAEVLHLGVEGLRLEAALSSREQSFQLICEHVQLDSCVRTHVGFEVMIAPTPARGPSDGSAPETARPEALYLTLTQDPRWAPVTYLSYLGVAIQPLSLRVEQNTVCRLIRLVDTLNREWQRLEARLQPLQVKLQAAQAGGAGQAGSGASDGAPAAITPTAASDAGQAGSDAADAAAALATALAAEAMSGGGRGPSPGRAPEPAEALLTLPAASTAKDLDEGGAEGEEPQRQEIYLVELHFEPVVLHVNISIQALCDEPDLQEFHPTNKLSGAVRQLTALQDVTLLLEGVEYKDVSEELANLQERLVRKYVGEVLLQVLKLIGSLELIGNPLAMLSDISGGVKTFIREPQRGALKSPTAFAKGVGRGTAGLVGGVVGGVGSGIASGISAASKVGMLVTVEMAMDQTYAHRRMLAQQQRASSIRAGVVMGVEALRDGVWSGVTGLIQKPVQ</sequence>
<name>A0A0M0JMC3_9EUKA</name>
<evidence type="ECO:0000313" key="4">
    <source>
        <dbReference type="EMBL" id="KOO27726.1"/>
    </source>
</evidence>
<dbReference type="Pfam" id="PF12796">
    <property type="entry name" value="Ank_2"/>
    <property type="match status" value="1"/>
</dbReference>
<proteinExistence type="inferred from homology"/>